<evidence type="ECO:0000313" key="2">
    <source>
        <dbReference type="Proteomes" id="UP000484875"/>
    </source>
</evidence>
<dbReference type="AlphaFoldDB" id="A0A845HI39"/>
<accession>A0A845HI39</accession>
<evidence type="ECO:0000313" key="1">
    <source>
        <dbReference type="EMBL" id="MYN18411.1"/>
    </source>
</evidence>
<dbReference type="RefSeq" id="WP_161090966.1">
    <property type="nucleotide sequence ID" value="NZ_WWCV01000029.1"/>
</dbReference>
<organism evidence="1 2">
    <name type="scientific">Duganella vulcania</name>
    <dbReference type="NCBI Taxonomy" id="2692166"/>
    <lineage>
        <taxon>Bacteria</taxon>
        <taxon>Pseudomonadati</taxon>
        <taxon>Pseudomonadota</taxon>
        <taxon>Betaproteobacteria</taxon>
        <taxon>Burkholderiales</taxon>
        <taxon>Oxalobacteraceae</taxon>
        <taxon>Telluria group</taxon>
        <taxon>Duganella</taxon>
    </lineage>
</organism>
<proteinExistence type="predicted"/>
<dbReference type="EMBL" id="WWCV01000029">
    <property type="protein sequence ID" value="MYN18411.1"/>
    <property type="molecule type" value="Genomic_DNA"/>
</dbReference>
<protein>
    <submittedName>
        <fullName evidence="1">Uncharacterized protein</fullName>
    </submittedName>
</protein>
<gene>
    <name evidence="1" type="ORF">GTP81_16800</name>
</gene>
<comment type="caution">
    <text evidence="1">The sequence shown here is derived from an EMBL/GenBank/DDBJ whole genome shotgun (WGS) entry which is preliminary data.</text>
</comment>
<name>A0A845HI39_9BURK</name>
<sequence>MEDFDHAVEGSFASPTGKIGVMGCTDFFPDASRLEVKPGSYRFIYLVSGARTIQTEWEPADDLYSLYIWPAERRALHLLKEWKPARLDSGT</sequence>
<dbReference type="Proteomes" id="UP000484875">
    <property type="component" value="Unassembled WGS sequence"/>
</dbReference>
<keyword evidence="2" id="KW-1185">Reference proteome</keyword>
<reference evidence="1 2" key="1">
    <citation type="submission" date="2019-12" db="EMBL/GenBank/DDBJ databases">
        <title>Novel species isolated from a subtropical stream in China.</title>
        <authorList>
            <person name="Lu H."/>
        </authorList>
    </citation>
    <scope>NUCLEOTIDE SEQUENCE [LARGE SCALE GENOMIC DNA]</scope>
    <source>
        <strain evidence="1 2">FT107W</strain>
    </source>
</reference>